<dbReference type="Proteomes" id="UP001519460">
    <property type="component" value="Unassembled WGS sequence"/>
</dbReference>
<dbReference type="PANTHER" id="PTHR12191:SF21">
    <property type="entry name" value="ZINC TRANSPORTER ZIP4"/>
    <property type="match status" value="1"/>
</dbReference>
<evidence type="ECO:0000256" key="1">
    <source>
        <dbReference type="ARBA" id="ARBA00004141"/>
    </source>
</evidence>
<feature type="compositionally biased region" description="Low complexity" evidence="6">
    <location>
        <begin position="809"/>
        <end position="820"/>
    </location>
</feature>
<feature type="compositionally biased region" description="Polar residues" evidence="6">
    <location>
        <begin position="148"/>
        <end position="167"/>
    </location>
</feature>
<keyword evidence="5 7" id="KW-0472">Membrane</keyword>
<keyword evidence="4 7" id="KW-1133">Transmembrane helix</keyword>
<proteinExistence type="inferred from homology"/>
<evidence type="ECO:0000256" key="2">
    <source>
        <dbReference type="ARBA" id="ARBA00006939"/>
    </source>
</evidence>
<feature type="compositionally biased region" description="Polar residues" evidence="6">
    <location>
        <begin position="116"/>
        <end position="128"/>
    </location>
</feature>
<comment type="similarity">
    <text evidence="2">Belongs to the ZIP transporter (TC 2.A.5) family.</text>
</comment>
<evidence type="ECO:0000256" key="4">
    <source>
        <dbReference type="ARBA" id="ARBA00022989"/>
    </source>
</evidence>
<dbReference type="GO" id="GO:0016020">
    <property type="term" value="C:membrane"/>
    <property type="evidence" value="ECO:0007669"/>
    <property type="project" value="UniProtKB-SubCell"/>
</dbReference>
<evidence type="ECO:0000313" key="9">
    <source>
        <dbReference type="EMBL" id="KAK7494469.1"/>
    </source>
</evidence>
<protein>
    <submittedName>
        <fullName evidence="9">Uncharacterized protein</fullName>
    </submittedName>
</protein>
<feature type="transmembrane region" description="Helical" evidence="7">
    <location>
        <begin position="1403"/>
        <end position="1421"/>
    </location>
</feature>
<feature type="compositionally biased region" description="Polar residues" evidence="6">
    <location>
        <begin position="194"/>
        <end position="205"/>
    </location>
</feature>
<name>A0ABD0L622_9CAEN</name>
<feature type="region of interest" description="Disordered" evidence="6">
    <location>
        <begin position="186"/>
        <end position="865"/>
    </location>
</feature>
<feature type="transmembrane region" description="Helical" evidence="7">
    <location>
        <begin position="1466"/>
        <end position="1486"/>
    </location>
</feature>
<feature type="transmembrane region" description="Helical" evidence="7">
    <location>
        <begin position="1433"/>
        <end position="1454"/>
    </location>
</feature>
<dbReference type="InterPro" id="IPR050799">
    <property type="entry name" value="ZIP_Transporter"/>
</dbReference>
<feature type="compositionally biased region" description="Polar residues" evidence="6">
    <location>
        <begin position="425"/>
        <end position="438"/>
    </location>
</feature>
<feature type="compositionally biased region" description="Polar residues" evidence="6">
    <location>
        <begin position="549"/>
        <end position="558"/>
    </location>
</feature>
<reference evidence="9 10" key="1">
    <citation type="journal article" date="2023" name="Sci. Data">
        <title>Genome assembly of the Korean intertidal mud-creeper Batillaria attramentaria.</title>
        <authorList>
            <person name="Patra A.K."/>
            <person name="Ho P.T."/>
            <person name="Jun S."/>
            <person name="Lee S.J."/>
            <person name="Kim Y."/>
            <person name="Won Y.J."/>
        </authorList>
    </citation>
    <scope>NUCLEOTIDE SEQUENCE [LARGE SCALE GENOMIC DNA]</scope>
    <source>
        <strain evidence="9">Wonlab-2016</strain>
    </source>
</reference>
<feature type="compositionally biased region" description="Low complexity" evidence="6">
    <location>
        <begin position="260"/>
        <end position="283"/>
    </location>
</feature>
<feature type="compositionally biased region" description="Low complexity" evidence="6">
    <location>
        <begin position="476"/>
        <end position="491"/>
    </location>
</feature>
<feature type="transmembrane region" description="Helical" evidence="7">
    <location>
        <begin position="1171"/>
        <end position="1195"/>
    </location>
</feature>
<feature type="compositionally biased region" description="Basic residues" evidence="6">
    <location>
        <begin position="622"/>
        <end position="632"/>
    </location>
</feature>
<organism evidence="9 10">
    <name type="scientific">Batillaria attramentaria</name>
    <dbReference type="NCBI Taxonomy" id="370345"/>
    <lineage>
        <taxon>Eukaryota</taxon>
        <taxon>Metazoa</taxon>
        <taxon>Spiralia</taxon>
        <taxon>Lophotrochozoa</taxon>
        <taxon>Mollusca</taxon>
        <taxon>Gastropoda</taxon>
        <taxon>Caenogastropoda</taxon>
        <taxon>Sorbeoconcha</taxon>
        <taxon>Cerithioidea</taxon>
        <taxon>Batillariidae</taxon>
        <taxon>Batillaria</taxon>
    </lineage>
</organism>
<feature type="compositionally biased region" description="Polar residues" evidence="6">
    <location>
        <begin position="502"/>
        <end position="519"/>
    </location>
</feature>
<accession>A0ABD0L622</accession>
<feature type="compositionally biased region" description="Polar residues" evidence="6">
    <location>
        <begin position="601"/>
        <end position="611"/>
    </location>
</feature>
<evidence type="ECO:0000256" key="6">
    <source>
        <dbReference type="SAM" id="MobiDB-lite"/>
    </source>
</evidence>
<keyword evidence="3 7" id="KW-0812">Transmembrane</keyword>
<keyword evidence="8" id="KW-0732">Signal</keyword>
<feature type="compositionally biased region" description="Basic and acidic residues" evidence="6">
    <location>
        <begin position="837"/>
        <end position="848"/>
    </location>
</feature>
<dbReference type="EMBL" id="JACVVK020000083">
    <property type="protein sequence ID" value="KAK7494469.1"/>
    <property type="molecule type" value="Genomic_DNA"/>
</dbReference>
<evidence type="ECO:0000256" key="8">
    <source>
        <dbReference type="SAM" id="SignalP"/>
    </source>
</evidence>
<feature type="signal peptide" evidence="8">
    <location>
        <begin position="1"/>
        <end position="19"/>
    </location>
</feature>
<evidence type="ECO:0000256" key="7">
    <source>
        <dbReference type="SAM" id="Phobius"/>
    </source>
</evidence>
<gene>
    <name evidence="9" type="ORF">BaRGS_00014361</name>
</gene>
<feature type="compositionally biased region" description="Basic and acidic residues" evidence="6">
    <location>
        <begin position="737"/>
        <end position="761"/>
    </location>
</feature>
<feature type="compositionally biased region" description="Polar residues" evidence="6">
    <location>
        <begin position="365"/>
        <end position="386"/>
    </location>
</feature>
<feature type="chain" id="PRO_5044850846" evidence="8">
    <location>
        <begin position="20"/>
        <end position="1492"/>
    </location>
</feature>
<comment type="caution">
    <text evidence="9">The sequence shown here is derived from an EMBL/GenBank/DDBJ whole genome shotgun (WGS) entry which is preliminary data.</text>
</comment>
<dbReference type="InterPro" id="IPR003689">
    <property type="entry name" value="ZIP"/>
</dbReference>
<feature type="compositionally biased region" description="Low complexity" evidence="6">
    <location>
        <begin position="403"/>
        <end position="424"/>
    </location>
</feature>
<comment type="subcellular location">
    <subcellularLocation>
        <location evidence="1">Membrane</location>
        <topology evidence="1">Multi-pass membrane protein</topology>
    </subcellularLocation>
</comment>
<evidence type="ECO:0000256" key="3">
    <source>
        <dbReference type="ARBA" id="ARBA00022692"/>
    </source>
</evidence>
<sequence>MWAEYLLFLGALTLPPLLANESGCGSRGHANPADDLKHLVGSYRLQETSTMQVWLDHLEDPKLKLHVESHSHQPDQEARLMWLKLSHTVLTGFTCGERVAQRRCPGQASCNQLAEETYSPASAASTNNRYRRHATDSDNFGDSDAKSEPSSLLQNTSLDQENGSGASVSREGPDTSWWLQQDKMYGQPGVVNPQVGTSRGQSPRRGQQFGGRQHAPRRSWQGTQGLDDSNDKKNFEHPEFPTPWTDRPNGGEWGAREFQTETTTSTGYTESQTSSTETLPSSEDGQPSSWINQSSDRYGDPREWSTDTTYGDDASSRMSSIRTVTVTAIDDSSQSILTETSTAENREPRFSPAETSTAREAGPQMSKTVTTSASEANSTAEVTTSEKVGPHISGTHTPSSIKVSRTSSVTERTTLPETDTETTTANDADSENTTNDIKTSGKVGPHISGTHTPAGIKVTRTSGVTERTTLHETDIETTTTNEANLENSTNNFTTPGKAGPQISGTDTPAGVQVSQRSSVTETTTLHKTDTKTAKTVKAPAKSQEHSTESPRINTTSGFDGNALTTTTVYTTVLDGDPGSSVVNHTTSRKEHFTTDPMEYTTEYSTEPTHMTEQPAASEKTRSNKARGQRLHRTKEGRNSTRSTPRLRGGRARPRNPQTSTHHRNPSDQRPPPPDFNPNHLNPDVWDPERHGIDEDQFGSEGLRNTQYPYRGPGQWPFPSRRGQHHDDHEDDDEHEDEDHHHHRDEERDQERQEHDHDESKKPGSVASTAAKGSPEEERKGDSVVLKNTGTIKPDGEGKPDKFASPSAMSSSTIETITTESSPRRHSQYPRRWSGSRGSDRRNHTETGHTSHSHSGSGSWNFSDAGPLTEPNTSNFTAFAVRILFAALRMDAYDCDEGYFLHPTAWVDMQCGVYASHRGTDNVLQMILTTLQNKIIGLLQRWDFSKVDLHPQTVAGMEEAFVQQQGCFSVRKLVERAKVQKLDGRLSPGRCHHNFVEFLEYLSSSLIGRLLRGERVVPDHAPCATDFVHQIFHAFGRAKPECSDGQVIPFEGLETILNSTRKPNCEHRQDTEAANGRSRWSWRWPWGSHDTPRYLQQQLAARDLVDLVLRNGSLEQLDVQQFYQLCPALLQQVLLASHEPNELFADLDMFNEVEAEFSGSTEIPQATTIQSYGLGTASVTAITLCSLIAAVTVTLCHSASRHYAMATMLALAVGSLSGDAVLHLLPQGLNTHSNCTSVYELAGDIEVCECRLKAIALFASMYLLWLLELLTSRKLESLGHSHAPGDKQQTHIKKKYEFTGAAMTDVREMTEVPFPSEVTRPRNDTTVATEVAEFTATSKELVFMIMVGDAAHNMADGLAIGAAFAQNIPLGLSTALAVICHEIPHELGDFAIILSTGMSLPRALLLNLLSALLEFIGLYIGLAAGTSEQVREWMFVAVAGLFLYISFANLIPELVRYFCHFRTAKMLLLQNLGMLTGFGVMFTLVLVEDKLTF</sequence>
<feature type="compositionally biased region" description="Polar residues" evidence="6">
    <location>
        <begin position="284"/>
        <end position="296"/>
    </location>
</feature>
<feature type="compositionally biased region" description="Low complexity" evidence="6">
    <location>
        <begin position="849"/>
        <end position="858"/>
    </location>
</feature>
<feature type="region of interest" description="Disordered" evidence="6">
    <location>
        <begin position="116"/>
        <end position="173"/>
    </location>
</feature>
<evidence type="ECO:0000256" key="5">
    <source>
        <dbReference type="ARBA" id="ARBA00023136"/>
    </source>
</evidence>
<dbReference type="Pfam" id="PF02535">
    <property type="entry name" value="Zip"/>
    <property type="match status" value="1"/>
</dbReference>
<feature type="compositionally biased region" description="Basic and acidic residues" evidence="6">
    <location>
        <begin position="229"/>
        <end position="239"/>
    </location>
</feature>
<keyword evidence="10" id="KW-1185">Reference proteome</keyword>
<evidence type="ECO:0000313" key="10">
    <source>
        <dbReference type="Proteomes" id="UP001519460"/>
    </source>
</evidence>
<feature type="compositionally biased region" description="Polar residues" evidence="6">
    <location>
        <begin position="316"/>
        <end position="343"/>
    </location>
</feature>
<dbReference type="PANTHER" id="PTHR12191">
    <property type="entry name" value="SOLUTE CARRIER FAMILY 39"/>
    <property type="match status" value="1"/>
</dbReference>